<sequence>MEHTSPDPKTLKVSQLRRILVENDVTFPANARKPVLVKLFEENVRERVESSSETPRGKDSVRKAVKSEVKNADRKKSLKNKKHESSSGASKTVKDNIFETNKRKREDSSKDDASPARVKEEKSSKKKRKKRSNKVTKALESLSKPTLEGEEPLVTLSSEVETREEHKETPICEKPIAEKAARPELPNLKVSNEFLVQLNKELASATTESYDHSIKSSDLSSIRAETEEPSTISTEAEPRNESDLMMASTEKKAQSTVENTKGKEVEEKLVTAPSSLENQGKKKENRKFSKANTPKPKGRSRHFLENKTKRGIDIIKPLFAHIFIWLWNSALYLSIVLPILFGLWFREQRIRIGYCGHEEPMKSLALSAFPQTQRVDDYLQAYGPSCLNCPEHALCSSFMNIECEPGYELRSSVLETYGIVPFSKYCVKDESKEKEVDELVWKVGEYLRKKNGQVDCGEGENLFKSGETENVLYDIFSNSRPSWENKKEFNEHWKNVVDKLKNNDEIVWLPLDFETDKEGHFQSKNANCVFRSTSKRRIKLQCHLGADIQEGLKKYGGSVLIALGVLFFIKKVQSALNNYVQGEQIVENLVKEAIDQLKNVKNDEEEESFLTTVQLRTILLKGVPKMKEQNSLWAQTKDKIIKEQSENIELYLLEENGEIMTCWEWKD</sequence>
<dbReference type="GO" id="GO:0005637">
    <property type="term" value="C:nuclear inner membrane"/>
    <property type="evidence" value="ECO:0007669"/>
    <property type="project" value="UniProtKB-SubCell"/>
</dbReference>
<evidence type="ECO:0000259" key="9">
    <source>
        <dbReference type="Pfam" id="PF09402"/>
    </source>
</evidence>
<evidence type="ECO:0000256" key="6">
    <source>
        <dbReference type="ARBA" id="ARBA00023242"/>
    </source>
</evidence>
<dbReference type="GO" id="GO:0005783">
    <property type="term" value="C:endoplasmic reticulum"/>
    <property type="evidence" value="ECO:0007669"/>
    <property type="project" value="TreeGrafter"/>
</dbReference>
<dbReference type="CDD" id="cd12935">
    <property type="entry name" value="LEM_like"/>
    <property type="match status" value="1"/>
</dbReference>
<evidence type="ECO:0000256" key="4">
    <source>
        <dbReference type="ARBA" id="ARBA00022989"/>
    </source>
</evidence>
<feature type="compositionally biased region" description="Basic and acidic residues" evidence="7">
    <location>
        <begin position="92"/>
        <end position="123"/>
    </location>
</feature>
<dbReference type="InterPro" id="IPR018996">
    <property type="entry name" value="Man1/Src1-like_C"/>
</dbReference>
<dbReference type="GO" id="GO:0034399">
    <property type="term" value="C:nuclear periphery"/>
    <property type="evidence" value="ECO:0007669"/>
    <property type="project" value="TreeGrafter"/>
</dbReference>
<feature type="region of interest" description="Disordered" evidence="7">
    <location>
        <begin position="44"/>
        <end position="178"/>
    </location>
</feature>
<dbReference type="GO" id="GO:0071763">
    <property type="term" value="P:nuclear membrane organization"/>
    <property type="evidence" value="ECO:0007669"/>
    <property type="project" value="TreeGrafter"/>
</dbReference>
<comment type="subcellular location">
    <subcellularLocation>
        <location evidence="1">Nucleus inner membrane</location>
    </subcellularLocation>
</comment>
<evidence type="ECO:0000313" key="12">
    <source>
        <dbReference type="Proteomes" id="UP001162090"/>
    </source>
</evidence>
<dbReference type="EMBL" id="OX365913">
    <property type="protein sequence ID" value="CAI4056506.1"/>
    <property type="molecule type" value="Genomic_DNA"/>
</dbReference>
<evidence type="ECO:0000256" key="8">
    <source>
        <dbReference type="SAM" id="Phobius"/>
    </source>
</evidence>
<evidence type="ECO:0000256" key="5">
    <source>
        <dbReference type="ARBA" id="ARBA00023136"/>
    </source>
</evidence>
<evidence type="ECO:0000256" key="7">
    <source>
        <dbReference type="SAM" id="MobiDB-lite"/>
    </source>
</evidence>
<evidence type="ECO:0000256" key="3">
    <source>
        <dbReference type="ARBA" id="ARBA00022692"/>
    </source>
</evidence>
<dbReference type="InterPro" id="IPR025856">
    <property type="entry name" value="HeH/LEM_domain"/>
</dbReference>
<keyword evidence="4 8" id="KW-1133">Transmembrane helix</keyword>
<dbReference type="AlphaFoldDB" id="A0AA35NPQ0"/>
<proteinExistence type="predicted"/>
<name>A0AA35NPQ0_SACUV</name>
<dbReference type="Pfam" id="PF09402">
    <property type="entry name" value="MSC"/>
    <property type="match status" value="1"/>
</dbReference>
<dbReference type="PANTHER" id="PTHR47808">
    <property type="entry name" value="INNER NUCLEAR MEMBRANE PROTEIN HEH2-RELATED"/>
    <property type="match status" value="1"/>
</dbReference>
<evidence type="ECO:0000259" key="10">
    <source>
        <dbReference type="Pfam" id="PF12949"/>
    </source>
</evidence>
<feature type="domain" description="Man1/Src1-like C-terminal" evidence="9">
    <location>
        <begin position="334"/>
        <end position="665"/>
    </location>
</feature>
<dbReference type="InterPro" id="IPR011015">
    <property type="entry name" value="LEM/LEM-like_dom_sf"/>
</dbReference>
<keyword evidence="3 8" id="KW-0812">Transmembrane</keyword>
<keyword evidence="5 8" id="KW-0472">Membrane</keyword>
<dbReference type="PANTHER" id="PTHR47808:SF2">
    <property type="entry name" value="LEM DOMAIN-CONTAINING PROTEIN 2"/>
    <property type="match status" value="1"/>
</dbReference>
<reference evidence="11" key="1">
    <citation type="submission" date="2022-10" db="EMBL/GenBank/DDBJ databases">
        <authorList>
            <person name="Byrne P K."/>
        </authorList>
    </citation>
    <scope>NUCLEOTIDE SEQUENCE</scope>
    <source>
        <strain evidence="11">CBS7001</strain>
    </source>
</reference>
<keyword evidence="2" id="KW-0597">Phosphoprotein</keyword>
<evidence type="ECO:0008006" key="13">
    <source>
        <dbReference type="Google" id="ProtNLM"/>
    </source>
</evidence>
<feature type="compositionally biased region" description="Basic and acidic residues" evidence="7">
    <location>
        <begin position="260"/>
        <end position="269"/>
    </location>
</feature>
<dbReference type="Pfam" id="PF12949">
    <property type="entry name" value="HeH"/>
    <property type="match status" value="1"/>
</dbReference>
<dbReference type="GO" id="GO:0003682">
    <property type="term" value="F:chromatin binding"/>
    <property type="evidence" value="ECO:0007669"/>
    <property type="project" value="InterPro"/>
</dbReference>
<feature type="compositionally biased region" description="Basic residues" evidence="7">
    <location>
        <begin position="124"/>
        <end position="134"/>
    </location>
</feature>
<dbReference type="InterPro" id="IPR041885">
    <property type="entry name" value="MAN1_winged_helix_dom"/>
</dbReference>
<evidence type="ECO:0000256" key="1">
    <source>
        <dbReference type="ARBA" id="ARBA00004540"/>
    </source>
</evidence>
<feature type="transmembrane region" description="Helical" evidence="8">
    <location>
        <begin position="322"/>
        <end position="345"/>
    </location>
</feature>
<feature type="compositionally biased region" description="Basic and acidic residues" evidence="7">
    <location>
        <begin position="160"/>
        <end position="178"/>
    </location>
</feature>
<feature type="compositionally biased region" description="Basic and acidic residues" evidence="7">
    <location>
        <begin position="44"/>
        <end position="75"/>
    </location>
</feature>
<protein>
    <recommendedName>
        <fullName evidence="13">Heh2p</fullName>
    </recommendedName>
</protein>
<dbReference type="Proteomes" id="UP001162090">
    <property type="component" value="Chromosome 2"/>
</dbReference>
<accession>A0AA35NPQ0</accession>
<organism evidence="11 12">
    <name type="scientific">Saccharomyces uvarum</name>
    <name type="common">Yeast</name>
    <name type="synonym">Saccharomyces bayanus var. uvarum</name>
    <dbReference type="NCBI Taxonomy" id="230603"/>
    <lineage>
        <taxon>Eukaryota</taxon>
        <taxon>Fungi</taxon>
        <taxon>Dikarya</taxon>
        <taxon>Ascomycota</taxon>
        <taxon>Saccharomycotina</taxon>
        <taxon>Saccharomycetes</taxon>
        <taxon>Saccharomycetales</taxon>
        <taxon>Saccharomycetaceae</taxon>
        <taxon>Saccharomyces</taxon>
    </lineage>
</organism>
<dbReference type="Gene3D" id="1.10.720.40">
    <property type="match status" value="1"/>
</dbReference>
<keyword evidence="6" id="KW-0539">Nucleus</keyword>
<evidence type="ECO:0000256" key="2">
    <source>
        <dbReference type="ARBA" id="ARBA00022553"/>
    </source>
</evidence>
<dbReference type="Gene3D" id="1.10.10.1180">
    <property type="entry name" value="MAN1, winged-helix domain"/>
    <property type="match status" value="1"/>
</dbReference>
<feature type="domain" description="HeH/LEM" evidence="10">
    <location>
        <begin position="8"/>
        <end position="42"/>
    </location>
</feature>
<dbReference type="InterPro" id="IPR044780">
    <property type="entry name" value="Heh2/Src1"/>
</dbReference>
<gene>
    <name evidence="11" type="primary">SUVC02G5650</name>
    <name evidence="11" type="ORF">SUVC_02G5650</name>
</gene>
<evidence type="ECO:0000313" key="11">
    <source>
        <dbReference type="EMBL" id="CAI4056506.1"/>
    </source>
</evidence>
<feature type="region of interest" description="Disordered" evidence="7">
    <location>
        <begin position="204"/>
        <end position="301"/>
    </location>
</feature>